<proteinExistence type="predicted"/>
<feature type="compositionally biased region" description="Basic and acidic residues" evidence="1">
    <location>
        <begin position="63"/>
        <end position="75"/>
    </location>
</feature>
<evidence type="ECO:0000256" key="1">
    <source>
        <dbReference type="SAM" id="MobiDB-lite"/>
    </source>
</evidence>
<protein>
    <submittedName>
        <fullName evidence="2">Uncharacterized protein</fullName>
    </submittedName>
</protein>
<feature type="compositionally biased region" description="Polar residues" evidence="1">
    <location>
        <begin position="110"/>
        <end position="121"/>
    </location>
</feature>
<feature type="non-terminal residue" evidence="2">
    <location>
        <position position="1"/>
    </location>
</feature>
<sequence>SSSPKGPRIRIPESGHKEKAASLQQLMKINRELLKGVRKLLLASEIDLSPGMGGGLISPDSEPDMREVGHADSWVRHSRSSQSSLGLMERGPSSPTVAAATLAGGVRGGSSATPTPAQGLQSRDIREL</sequence>
<comment type="caution">
    <text evidence="2">The sequence shown here is derived from an EMBL/GenBank/DDBJ whole genome shotgun (WGS) entry which is preliminary data.</text>
</comment>
<dbReference type="AlphaFoldDB" id="A0A812LP00"/>
<evidence type="ECO:0000313" key="3">
    <source>
        <dbReference type="Proteomes" id="UP000604046"/>
    </source>
</evidence>
<reference evidence="2" key="1">
    <citation type="submission" date="2021-02" db="EMBL/GenBank/DDBJ databases">
        <authorList>
            <person name="Dougan E. K."/>
            <person name="Rhodes N."/>
            <person name="Thang M."/>
            <person name="Chan C."/>
        </authorList>
    </citation>
    <scope>NUCLEOTIDE SEQUENCE</scope>
</reference>
<gene>
    <name evidence="2" type="ORF">SNAT2548_LOCUS12257</name>
</gene>
<feature type="region of interest" description="Disordered" evidence="1">
    <location>
        <begin position="51"/>
        <end position="128"/>
    </location>
</feature>
<evidence type="ECO:0000313" key="2">
    <source>
        <dbReference type="EMBL" id="CAE7250129.1"/>
    </source>
</evidence>
<dbReference type="Proteomes" id="UP000604046">
    <property type="component" value="Unassembled WGS sequence"/>
</dbReference>
<organism evidence="2 3">
    <name type="scientific">Symbiodinium natans</name>
    <dbReference type="NCBI Taxonomy" id="878477"/>
    <lineage>
        <taxon>Eukaryota</taxon>
        <taxon>Sar</taxon>
        <taxon>Alveolata</taxon>
        <taxon>Dinophyceae</taxon>
        <taxon>Suessiales</taxon>
        <taxon>Symbiodiniaceae</taxon>
        <taxon>Symbiodinium</taxon>
    </lineage>
</organism>
<dbReference type="EMBL" id="CAJNDS010001159">
    <property type="protein sequence ID" value="CAE7250129.1"/>
    <property type="molecule type" value="Genomic_DNA"/>
</dbReference>
<keyword evidence="3" id="KW-1185">Reference proteome</keyword>
<name>A0A812LP00_9DINO</name>
<accession>A0A812LP00</accession>